<dbReference type="AlphaFoldDB" id="A0A0C2GIK6"/>
<proteinExistence type="predicted"/>
<evidence type="ECO:0000313" key="4">
    <source>
        <dbReference type="EMBL" id="KIH58714.1"/>
    </source>
</evidence>
<keyword evidence="4" id="KW-0808">Transferase</keyword>
<dbReference type="PANTHER" id="PTHR24418">
    <property type="entry name" value="TYROSINE-PROTEIN KINASE"/>
    <property type="match status" value="1"/>
</dbReference>
<protein>
    <submittedName>
        <fullName evidence="4">Protein tyrosine kinase</fullName>
    </submittedName>
</protein>
<dbReference type="InterPro" id="IPR050198">
    <property type="entry name" value="Non-receptor_tyrosine_kinases"/>
</dbReference>
<evidence type="ECO:0000256" key="2">
    <source>
        <dbReference type="ARBA" id="ARBA00022840"/>
    </source>
</evidence>
<dbReference type="GO" id="GO:0004713">
    <property type="term" value="F:protein tyrosine kinase activity"/>
    <property type="evidence" value="ECO:0007669"/>
    <property type="project" value="InterPro"/>
</dbReference>
<dbReference type="GO" id="GO:0005524">
    <property type="term" value="F:ATP binding"/>
    <property type="evidence" value="ECO:0007669"/>
    <property type="project" value="UniProtKB-KW"/>
</dbReference>
<evidence type="ECO:0000259" key="3">
    <source>
        <dbReference type="PROSITE" id="PS50011"/>
    </source>
</evidence>
<reference evidence="4 5" key="1">
    <citation type="submission" date="2013-12" db="EMBL/GenBank/DDBJ databases">
        <title>Draft genome of the parsitic nematode Ancylostoma duodenale.</title>
        <authorList>
            <person name="Mitreva M."/>
        </authorList>
    </citation>
    <scope>NUCLEOTIDE SEQUENCE [LARGE SCALE GENOMIC DNA]</scope>
    <source>
        <strain evidence="4 5">Zhejiang</strain>
    </source>
</reference>
<dbReference type="PROSITE" id="PS50011">
    <property type="entry name" value="PROTEIN_KINASE_DOM"/>
    <property type="match status" value="1"/>
</dbReference>
<dbReference type="InterPro" id="IPR036028">
    <property type="entry name" value="SH3-like_dom_sf"/>
</dbReference>
<accession>A0A0C2GIK6</accession>
<sequence length="238" mass="27390">MTRMHHEHVVRLYGVVLDMKKVMMVSELATCGSLLECLHKPALRDSFPVHVLCDYAEQIAKGMAYLESKRLIHRDLAARNVLVFGPKKKLLSWDSPPFQFTSASDVWSYGVTLWEMFSYGAMPWNGKTGAEILLLIDQKREHLDRPTACPEDMYVMMEECWNYAPVKRPTFAQIMTQFPERLPQTVRAVCDCRDSASDHLQFRKDDLIVVIDRTSVLGKYLWVTAVLNTIPFQAFKLS</sequence>
<organism evidence="4 5">
    <name type="scientific">Ancylostoma duodenale</name>
    <dbReference type="NCBI Taxonomy" id="51022"/>
    <lineage>
        <taxon>Eukaryota</taxon>
        <taxon>Metazoa</taxon>
        <taxon>Ecdysozoa</taxon>
        <taxon>Nematoda</taxon>
        <taxon>Chromadorea</taxon>
        <taxon>Rhabditida</taxon>
        <taxon>Rhabditina</taxon>
        <taxon>Rhabditomorpha</taxon>
        <taxon>Strongyloidea</taxon>
        <taxon>Ancylostomatidae</taxon>
        <taxon>Ancylostomatinae</taxon>
        <taxon>Ancylostoma</taxon>
    </lineage>
</organism>
<dbReference type="CDD" id="cd00174">
    <property type="entry name" value="SH3"/>
    <property type="match status" value="1"/>
</dbReference>
<dbReference type="PROSITE" id="PS00109">
    <property type="entry name" value="PROTEIN_KINASE_TYR"/>
    <property type="match status" value="1"/>
</dbReference>
<dbReference type="InterPro" id="IPR008266">
    <property type="entry name" value="Tyr_kinase_AS"/>
</dbReference>
<keyword evidence="2" id="KW-0067">ATP-binding</keyword>
<feature type="domain" description="Protein kinase" evidence="3">
    <location>
        <begin position="1"/>
        <end position="182"/>
    </location>
</feature>
<gene>
    <name evidence="4" type="ORF">ANCDUO_11075</name>
</gene>
<keyword evidence="1" id="KW-0547">Nucleotide-binding</keyword>
<keyword evidence="5" id="KW-1185">Reference proteome</keyword>
<dbReference type="OrthoDB" id="4062651at2759"/>
<dbReference type="InterPro" id="IPR020635">
    <property type="entry name" value="Tyr_kinase_cat_dom"/>
</dbReference>
<dbReference type="Gene3D" id="1.10.510.10">
    <property type="entry name" value="Transferase(Phosphotransferase) domain 1"/>
    <property type="match status" value="2"/>
</dbReference>
<dbReference type="InterPro" id="IPR001245">
    <property type="entry name" value="Ser-Thr/Tyr_kinase_cat_dom"/>
</dbReference>
<dbReference type="SMART" id="SM00219">
    <property type="entry name" value="TyrKc"/>
    <property type="match status" value="1"/>
</dbReference>
<evidence type="ECO:0000313" key="5">
    <source>
        <dbReference type="Proteomes" id="UP000054047"/>
    </source>
</evidence>
<dbReference type="EMBL" id="KN732791">
    <property type="protein sequence ID" value="KIH58714.1"/>
    <property type="molecule type" value="Genomic_DNA"/>
</dbReference>
<evidence type="ECO:0000256" key="1">
    <source>
        <dbReference type="ARBA" id="ARBA00022741"/>
    </source>
</evidence>
<dbReference type="Proteomes" id="UP000054047">
    <property type="component" value="Unassembled WGS sequence"/>
</dbReference>
<name>A0A0C2GIK6_9BILA</name>
<dbReference type="SUPFAM" id="SSF50044">
    <property type="entry name" value="SH3-domain"/>
    <property type="match status" value="1"/>
</dbReference>
<dbReference type="InterPro" id="IPR011009">
    <property type="entry name" value="Kinase-like_dom_sf"/>
</dbReference>
<dbReference type="SUPFAM" id="SSF56112">
    <property type="entry name" value="Protein kinase-like (PK-like)"/>
    <property type="match status" value="1"/>
</dbReference>
<dbReference type="InterPro" id="IPR000719">
    <property type="entry name" value="Prot_kinase_dom"/>
</dbReference>
<dbReference type="Pfam" id="PF07714">
    <property type="entry name" value="PK_Tyr_Ser-Thr"/>
    <property type="match status" value="2"/>
</dbReference>
<keyword evidence="4" id="KW-0418">Kinase</keyword>